<comment type="caution">
    <text evidence="7">The sequence shown here is derived from an EMBL/GenBank/DDBJ whole genome shotgun (WGS) entry which is preliminary data.</text>
</comment>
<dbReference type="GO" id="GO:0016020">
    <property type="term" value="C:membrane"/>
    <property type="evidence" value="ECO:0007669"/>
    <property type="project" value="InterPro"/>
</dbReference>
<dbReference type="RefSeq" id="WP_010771505.1">
    <property type="nucleotide sequence ID" value="NZ_KB946333.1"/>
</dbReference>
<keyword evidence="2" id="KW-0597">Phosphoprotein</keyword>
<dbReference type="InterPro" id="IPR016152">
    <property type="entry name" value="PTrfase/Anion_transptr"/>
</dbReference>
<evidence type="ECO:0000256" key="2">
    <source>
        <dbReference type="ARBA" id="ARBA00022553"/>
    </source>
</evidence>
<proteinExistence type="predicted"/>
<dbReference type="CDD" id="cd00211">
    <property type="entry name" value="PTS_IIA_fru"/>
    <property type="match status" value="1"/>
</dbReference>
<dbReference type="AlphaFoldDB" id="R3WXA0"/>
<keyword evidence="1" id="KW-0813">Transport</keyword>
<evidence type="ECO:0000259" key="6">
    <source>
        <dbReference type="PROSITE" id="PS51094"/>
    </source>
</evidence>
<gene>
    <name evidence="7" type="ORF">UC7_01367</name>
</gene>
<dbReference type="GO" id="GO:0030295">
    <property type="term" value="F:protein kinase activator activity"/>
    <property type="evidence" value="ECO:0007669"/>
    <property type="project" value="TreeGrafter"/>
</dbReference>
<dbReference type="InterPro" id="IPR051541">
    <property type="entry name" value="PTS_SugarTrans_NitroReg"/>
</dbReference>
<dbReference type="OrthoDB" id="95460at2"/>
<keyword evidence="3" id="KW-0762">Sugar transport</keyword>
<dbReference type="GO" id="GO:0009401">
    <property type="term" value="P:phosphoenolpyruvate-dependent sugar phosphotransferase system"/>
    <property type="evidence" value="ECO:0007669"/>
    <property type="project" value="UniProtKB-KW"/>
</dbReference>
<organism evidence="7 8">
    <name type="scientific">Enterococcus caccae ATCC BAA-1240</name>
    <dbReference type="NCBI Taxonomy" id="1158612"/>
    <lineage>
        <taxon>Bacteria</taxon>
        <taxon>Bacillati</taxon>
        <taxon>Bacillota</taxon>
        <taxon>Bacilli</taxon>
        <taxon>Lactobacillales</taxon>
        <taxon>Enterococcaceae</taxon>
        <taxon>Enterococcus</taxon>
    </lineage>
</organism>
<name>R3WXA0_9ENTE</name>
<dbReference type="PANTHER" id="PTHR47738:SF1">
    <property type="entry name" value="NITROGEN REGULATORY PROTEIN"/>
    <property type="match status" value="1"/>
</dbReference>
<dbReference type="Pfam" id="PF00359">
    <property type="entry name" value="PTS_EIIA_2"/>
    <property type="match status" value="1"/>
</dbReference>
<dbReference type="InterPro" id="IPR002178">
    <property type="entry name" value="PTS_EIIA_type-2_dom"/>
</dbReference>
<evidence type="ECO:0000256" key="3">
    <source>
        <dbReference type="ARBA" id="ARBA00022597"/>
    </source>
</evidence>
<dbReference type="PATRIC" id="fig|1158612.3.peg.1353"/>
<dbReference type="Gene3D" id="3.40.930.10">
    <property type="entry name" value="Mannitol-specific EII, Chain A"/>
    <property type="match status" value="1"/>
</dbReference>
<reference evidence="7 8" key="1">
    <citation type="submission" date="2013-02" db="EMBL/GenBank/DDBJ databases">
        <title>The Genome Sequence of Enterococcus caccae BAA-1240.</title>
        <authorList>
            <consortium name="The Broad Institute Genome Sequencing Platform"/>
            <consortium name="The Broad Institute Genome Sequencing Center for Infectious Disease"/>
            <person name="Earl A.M."/>
            <person name="Gilmore M.S."/>
            <person name="Lebreton F."/>
            <person name="Walker B."/>
            <person name="Young S.K."/>
            <person name="Zeng Q."/>
            <person name="Gargeya S."/>
            <person name="Fitzgerald M."/>
            <person name="Haas B."/>
            <person name="Abouelleil A."/>
            <person name="Alvarado L."/>
            <person name="Arachchi H.M."/>
            <person name="Berlin A.M."/>
            <person name="Chapman S.B."/>
            <person name="Dewar J."/>
            <person name="Goldberg J."/>
            <person name="Griggs A."/>
            <person name="Gujja S."/>
            <person name="Hansen M."/>
            <person name="Howarth C."/>
            <person name="Imamovic A."/>
            <person name="Larimer J."/>
            <person name="McCowan C."/>
            <person name="Murphy C."/>
            <person name="Neiman D."/>
            <person name="Pearson M."/>
            <person name="Priest M."/>
            <person name="Roberts A."/>
            <person name="Saif S."/>
            <person name="Shea T."/>
            <person name="Sisk P."/>
            <person name="Sykes S."/>
            <person name="Wortman J."/>
            <person name="Nusbaum C."/>
            <person name="Birren B."/>
        </authorList>
    </citation>
    <scope>NUCLEOTIDE SEQUENCE [LARGE SCALE GENOMIC DNA]</scope>
    <source>
        <strain evidence="7 8">ATCC BAA-1240</strain>
    </source>
</reference>
<dbReference type="Proteomes" id="UP000013840">
    <property type="component" value="Unassembled WGS sequence"/>
</dbReference>
<keyword evidence="8" id="KW-1185">Reference proteome</keyword>
<dbReference type="eggNOG" id="COG1762">
    <property type="taxonomic scope" value="Bacteria"/>
</dbReference>
<evidence type="ECO:0000256" key="5">
    <source>
        <dbReference type="ARBA" id="ARBA00022683"/>
    </source>
</evidence>
<feature type="domain" description="PTS EIIA type-2" evidence="6">
    <location>
        <begin position="2"/>
        <end position="147"/>
    </location>
</feature>
<protein>
    <submittedName>
        <fullName evidence="7">PTS system, fructose subfamily, IIA component</fullName>
    </submittedName>
</protein>
<keyword evidence="4" id="KW-0808">Transferase</keyword>
<dbReference type="SUPFAM" id="SSF55804">
    <property type="entry name" value="Phoshotransferase/anion transport protein"/>
    <property type="match status" value="1"/>
</dbReference>
<evidence type="ECO:0000256" key="4">
    <source>
        <dbReference type="ARBA" id="ARBA00022679"/>
    </source>
</evidence>
<dbReference type="STRING" id="317735.RU98_GL002510"/>
<evidence type="ECO:0000313" key="7">
    <source>
        <dbReference type="EMBL" id="EOL46400.1"/>
    </source>
</evidence>
<dbReference type="InterPro" id="IPR004715">
    <property type="entry name" value="PTS_IIA_fruc"/>
</dbReference>
<evidence type="ECO:0000256" key="1">
    <source>
        <dbReference type="ARBA" id="ARBA00022448"/>
    </source>
</evidence>
<keyword evidence="5" id="KW-0598">Phosphotransferase system</keyword>
<dbReference type="GO" id="GO:0008982">
    <property type="term" value="F:protein-N(PI)-phosphohistidine-sugar phosphotransferase activity"/>
    <property type="evidence" value="ECO:0007669"/>
    <property type="project" value="InterPro"/>
</dbReference>
<sequence length="151" mass="16710">MVLVSAQHVFIEVALDTKTSALQFLAESARKLQLTTDSSAVLTSFNDREKEGSTGMMDGFAIPHAKNPTIKEASVLIVKAKKPIEWDSLDGQLTEVIIALLIPEHEAGTIHLKLLSKVARLLMKTEFKQQLKHLESSAEIATYVNQQLIEE</sequence>
<dbReference type="EMBL" id="AJAU01000016">
    <property type="protein sequence ID" value="EOL46400.1"/>
    <property type="molecule type" value="Genomic_DNA"/>
</dbReference>
<accession>R3WXA0</accession>
<dbReference type="PROSITE" id="PS51094">
    <property type="entry name" value="PTS_EIIA_TYPE_2"/>
    <property type="match status" value="1"/>
</dbReference>
<dbReference type="NCBIfam" id="TIGR00848">
    <property type="entry name" value="fruA"/>
    <property type="match status" value="1"/>
</dbReference>
<evidence type="ECO:0000313" key="8">
    <source>
        <dbReference type="Proteomes" id="UP000013840"/>
    </source>
</evidence>
<dbReference type="PANTHER" id="PTHR47738">
    <property type="entry name" value="PTS SYSTEM FRUCTOSE-LIKE EIIA COMPONENT-RELATED"/>
    <property type="match status" value="1"/>
</dbReference>